<dbReference type="Proteomes" id="UP000807353">
    <property type="component" value="Unassembled WGS sequence"/>
</dbReference>
<accession>A0A9P6CCU7</accession>
<evidence type="ECO:0000313" key="2">
    <source>
        <dbReference type="EMBL" id="KAF9461076.1"/>
    </source>
</evidence>
<dbReference type="EMBL" id="MU150289">
    <property type="protein sequence ID" value="KAF9461076.1"/>
    <property type="molecule type" value="Genomic_DNA"/>
</dbReference>
<evidence type="ECO:0000313" key="3">
    <source>
        <dbReference type="Proteomes" id="UP000807353"/>
    </source>
</evidence>
<comment type="caution">
    <text evidence="2">The sequence shown here is derived from an EMBL/GenBank/DDBJ whole genome shotgun (WGS) entry which is preliminary data.</text>
</comment>
<sequence length="235" mass="25888">MSYFLLTHQSNDNDRGHAKSIHLPINVLAGQDLATLEKKIPETVDKKPSPAENPKTETEVKVEGDPKKETEPKASTDTKVEAESKKEIEPKSEETEQKVTPESKQENGSKEEIDKKVEAKAKKEAGTKEEKIVDEKSAPASQPTDRATLEAPVPKVRGSDKDKDTSDEDKDKEDEKTTGEATAETTTEDPFDTKDDDDSIYLGLRVYTDKSAPAVLAGQLRNPEKDLSSLVNLNL</sequence>
<keyword evidence="3" id="KW-1185">Reference proteome</keyword>
<protein>
    <submittedName>
        <fullName evidence="2">Uncharacterized protein</fullName>
    </submittedName>
</protein>
<name>A0A9P6CCU7_9AGAR</name>
<gene>
    <name evidence="2" type="ORF">BDZ94DRAFT_856726</name>
</gene>
<feature type="region of interest" description="Disordered" evidence="1">
    <location>
        <begin position="39"/>
        <end position="198"/>
    </location>
</feature>
<evidence type="ECO:0000256" key="1">
    <source>
        <dbReference type="SAM" id="MobiDB-lite"/>
    </source>
</evidence>
<feature type="compositionally biased region" description="Basic and acidic residues" evidence="1">
    <location>
        <begin position="39"/>
        <end position="137"/>
    </location>
</feature>
<organism evidence="2 3">
    <name type="scientific">Collybia nuda</name>
    <dbReference type="NCBI Taxonomy" id="64659"/>
    <lineage>
        <taxon>Eukaryota</taxon>
        <taxon>Fungi</taxon>
        <taxon>Dikarya</taxon>
        <taxon>Basidiomycota</taxon>
        <taxon>Agaricomycotina</taxon>
        <taxon>Agaricomycetes</taxon>
        <taxon>Agaricomycetidae</taxon>
        <taxon>Agaricales</taxon>
        <taxon>Tricholomatineae</taxon>
        <taxon>Clitocybaceae</taxon>
        <taxon>Collybia</taxon>
    </lineage>
</organism>
<feature type="compositionally biased region" description="Acidic residues" evidence="1">
    <location>
        <begin position="186"/>
        <end position="198"/>
    </location>
</feature>
<proteinExistence type="predicted"/>
<reference evidence="2" key="1">
    <citation type="submission" date="2020-11" db="EMBL/GenBank/DDBJ databases">
        <authorList>
            <consortium name="DOE Joint Genome Institute"/>
            <person name="Ahrendt S."/>
            <person name="Riley R."/>
            <person name="Andreopoulos W."/>
            <person name="Labutti K."/>
            <person name="Pangilinan J."/>
            <person name="Ruiz-Duenas F.J."/>
            <person name="Barrasa J.M."/>
            <person name="Sanchez-Garcia M."/>
            <person name="Camarero S."/>
            <person name="Miyauchi S."/>
            <person name="Serrano A."/>
            <person name="Linde D."/>
            <person name="Babiker R."/>
            <person name="Drula E."/>
            <person name="Ayuso-Fernandez I."/>
            <person name="Pacheco R."/>
            <person name="Padilla G."/>
            <person name="Ferreira P."/>
            <person name="Barriuso J."/>
            <person name="Kellner H."/>
            <person name="Castanera R."/>
            <person name="Alfaro M."/>
            <person name="Ramirez L."/>
            <person name="Pisabarro A.G."/>
            <person name="Kuo A."/>
            <person name="Tritt A."/>
            <person name="Lipzen A."/>
            <person name="He G."/>
            <person name="Yan M."/>
            <person name="Ng V."/>
            <person name="Cullen D."/>
            <person name="Martin F."/>
            <person name="Rosso M.-N."/>
            <person name="Henrissat B."/>
            <person name="Hibbett D."/>
            <person name="Martinez A.T."/>
            <person name="Grigoriev I.V."/>
        </authorList>
    </citation>
    <scope>NUCLEOTIDE SEQUENCE</scope>
    <source>
        <strain evidence="2">CBS 247.69</strain>
    </source>
</reference>
<dbReference type="AlphaFoldDB" id="A0A9P6CCU7"/>